<keyword evidence="2" id="KW-1185">Reference proteome</keyword>
<evidence type="ECO:0000313" key="1">
    <source>
        <dbReference type="EMBL" id="MEV8464442.1"/>
    </source>
</evidence>
<reference evidence="1 2" key="1">
    <citation type="submission" date="2024-06" db="EMBL/GenBank/DDBJ databases">
        <title>The Natural Products Discovery Center: Release of the First 8490 Sequenced Strains for Exploring Actinobacteria Biosynthetic Diversity.</title>
        <authorList>
            <person name="Kalkreuter E."/>
            <person name="Kautsar S.A."/>
            <person name="Yang D."/>
            <person name="Bader C.D."/>
            <person name="Teijaro C.N."/>
            <person name="Fluegel L."/>
            <person name="Davis C.M."/>
            <person name="Simpson J.R."/>
            <person name="Lauterbach L."/>
            <person name="Steele A.D."/>
            <person name="Gui C."/>
            <person name="Meng S."/>
            <person name="Li G."/>
            <person name="Viehrig K."/>
            <person name="Ye F."/>
            <person name="Su P."/>
            <person name="Kiefer A.F."/>
            <person name="Nichols A."/>
            <person name="Cepeda A.J."/>
            <person name="Yan W."/>
            <person name="Fan B."/>
            <person name="Jiang Y."/>
            <person name="Adhikari A."/>
            <person name="Zheng C.-J."/>
            <person name="Schuster L."/>
            <person name="Cowan T.M."/>
            <person name="Smanski M.J."/>
            <person name="Chevrette M.G."/>
            <person name="De Carvalho L.P.S."/>
            <person name="Shen B."/>
        </authorList>
    </citation>
    <scope>NUCLEOTIDE SEQUENCE [LARGE SCALE GENOMIC DNA]</scope>
    <source>
        <strain evidence="1 2">NPDC052360</strain>
    </source>
</reference>
<dbReference type="Proteomes" id="UP001553148">
    <property type="component" value="Unassembled WGS sequence"/>
</dbReference>
<dbReference type="RefSeq" id="WP_204359381.1">
    <property type="nucleotide sequence ID" value="NZ_JBFAUJ010000022.1"/>
</dbReference>
<protein>
    <submittedName>
        <fullName evidence="1">Uncharacterized protein</fullName>
    </submittedName>
</protein>
<proteinExistence type="predicted"/>
<organism evidence="1 2">
    <name type="scientific">Streptomyces griseosporeus</name>
    <dbReference type="NCBI Taxonomy" id="1910"/>
    <lineage>
        <taxon>Bacteria</taxon>
        <taxon>Bacillati</taxon>
        <taxon>Actinomycetota</taxon>
        <taxon>Actinomycetes</taxon>
        <taxon>Kitasatosporales</taxon>
        <taxon>Streptomycetaceae</taxon>
        <taxon>Streptomyces</taxon>
    </lineage>
</organism>
<name>A0ABV3KYR5_STRGS</name>
<accession>A0ABV3KYR5</accession>
<comment type="caution">
    <text evidence="1">The sequence shown here is derived from an EMBL/GenBank/DDBJ whole genome shotgun (WGS) entry which is preliminary data.</text>
</comment>
<gene>
    <name evidence="1" type="ORF">AB0470_33440</name>
</gene>
<dbReference type="EMBL" id="JBFAUJ010000022">
    <property type="protein sequence ID" value="MEV8464442.1"/>
    <property type="molecule type" value="Genomic_DNA"/>
</dbReference>
<sequence length="113" mass="12157">MRDEEQYDRYRDDARTLTAIGACLTPQLGRVTVRLPQELAEAAVAAWRRDEHAGQDSGDPESPGRYALRDQAAELALIGLAISERGRGDGTDVVVDLDIAAVGAAVRAAEQQP</sequence>
<evidence type="ECO:0000313" key="2">
    <source>
        <dbReference type="Proteomes" id="UP001553148"/>
    </source>
</evidence>